<dbReference type="EMBL" id="JAPWDV010000002">
    <property type="protein sequence ID" value="KAJ6219337.1"/>
    <property type="molecule type" value="Genomic_DNA"/>
</dbReference>
<dbReference type="AlphaFoldDB" id="A0A9Q0M5L6"/>
<evidence type="ECO:0000256" key="1">
    <source>
        <dbReference type="SAM" id="Coils"/>
    </source>
</evidence>
<feature type="transmembrane region" description="Helical" evidence="3">
    <location>
        <begin position="284"/>
        <end position="301"/>
    </location>
</feature>
<keyword evidence="3" id="KW-1133">Transmembrane helix</keyword>
<evidence type="ECO:0000256" key="2">
    <source>
        <dbReference type="SAM" id="MobiDB-lite"/>
    </source>
</evidence>
<evidence type="ECO:0000256" key="4">
    <source>
        <dbReference type="SAM" id="SignalP"/>
    </source>
</evidence>
<evidence type="ECO:0000313" key="5">
    <source>
        <dbReference type="EMBL" id="KAJ6219337.1"/>
    </source>
</evidence>
<protein>
    <submittedName>
        <fullName evidence="5">Uncharacterized protein</fullName>
    </submittedName>
</protein>
<keyword evidence="3" id="KW-0812">Transmembrane</keyword>
<organism evidence="5 6">
    <name type="scientific">Blomia tropicalis</name>
    <name type="common">Mite</name>
    <dbReference type="NCBI Taxonomy" id="40697"/>
    <lineage>
        <taxon>Eukaryota</taxon>
        <taxon>Metazoa</taxon>
        <taxon>Ecdysozoa</taxon>
        <taxon>Arthropoda</taxon>
        <taxon>Chelicerata</taxon>
        <taxon>Arachnida</taxon>
        <taxon>Acari</taxon>
        <taxon>Acariformes</taxon>
        <taxon>Sarcoptiformes</taxon>
        <taxon>Astigmata</taxon>
        <taxon>Glycyphagoidea</taxon>
        <taxon>Echimyopodidae</taxon>
        <taxon>Blomia</taxon>
    </lineage>
</organism>
<reference evidence="5" key="1">
    <citation type="submission" date="2022-12" db="EMBL/GenBank/DDBJ databases">
        <title>Genome assemblies of Blomia tropicalis.</title>
        <authorList>
            <person name="Cui Y."/>
        </authorList>
    </citation>
    <scope>NUCLEOTIDE SEQUENCE</scope>
    <source>
        <tissue evidence="5">Adult mites</tissue>
    </source>
</reference>
<accession>A0A9Q0M5L6</accession>
<feature type="transmembrane region" description="Helical" evidence="3">
    <location>
        <begin position="258"/>
        <end position="278"/>
    </location>
</feature>
<dbReference type="InterPro" id="IPR040346">
    <property type="entry name" value="GEX1/Brambleberry"/>
</dbReference>
<dbReference type="OMA" id="CFMEMSG"/>
<gene>
    <name evidence="5" type="ORF">RDWZM_005149</name>
</gene>
<feature type="signal peptide" evidence="4">
    <location>
        <begin position="1"/>
        <end position="29"/>
    </location>
</feature>
<keyword evidence="1" id="KW-0175">Coiled coil</keyword>
<feature type="region of interest" description="Disordered" evidence="2">
    <location>
        <begin position="461"/>
        <end position="481"/>
    </location>
</feature>
<evidence type="ECO:0000256" key="3">
    <source>
        <dbReference type="SAM" id="Phobius"/>
    </source>
</evidence>
<keyword evidence="6" id="KW-1185">Reference proteome</keyword>
<name>A0A9Q0M5L6_BLOTA</name>
<sequence>MNQLKSTISILLYLIIITYISWNTSPVNGQPNDEKKGTKFSIITDSDLAIRTGKHEYEMLLERRKSIYGSCWSNIIQRLEYHCQHLDENVQSMLAIMFTNCFMKTSGYDDSSLGEYCRPIIDKETPSVESEFNNIQRCTKSLDPKVFHAYSLFFVHTQSICFYLRSEQWQQQTENLVDSLVQSGQIVSNELNVAVDKIAELEQLQNSSLNAQLMLNDDITEARKSLQQFKEQTKEQRDLIEKIIDQFVLLRQFMVVELSTNSAIIFYIFAMFVIYLMTTPKRTIGVRIWLYLTLMITFIIEKRLIDWIACMNIGLTWKLLNDDPTFDSFGIHANVWTIRKLMTTIMTGTYIWWMITYRDISQINYRLLNENTMLLKNIHHQLLEKQYSIVDYSDSDSCSSIGSLENDSDDESFVSSGIDSDLENIPTNRVLRKRDPIKKQNLTQLPKKYQDESVSMFVKRIRSTSRGRRSQKEHFYSSDED</sequence>
<feature type="compositionally biased region" description="Basic and acidic residues" evidence="2">
    <location>
        <begin position="470"/>
        <end position="481"/>
    </location>
</feature>
<comment type="caution">
    <text evidence="5">The sequence shown here is derived from an EMBL/GenBank/DDBJ whole genome shotgun (WGS) entry which is preliminary data.</text>
</comment>
<dbReference type="Proteomes" id="UP001142055">
    <property type="component" value="Chromosome 2"/>
</dbReference>
<keyword evidence="4" id="KW-0732">Signal</keyword>
<proteinExistence type="predicted"/>
<evidence type="ECO:0000313" key="6">
    <source>
        <dbReference type="Proteomes" id="UP001142055"/>
    </source>
</evidence>
<keyword evidence="3" id="KW-0472">Membrane</keyword>
<feature type="chain" id="PRO_5040152065" evidence="4">
    <location>
        <begin position="30"/>
        <end position="481"/>
    </location>
</feature>
<dbReference type="PANTHER" id="PTHR33538">
    <property type="entry name" value="PROTEIN GAMETE EXPRESSED 1"/>
    <property type="match status" value="1"/>
</dbReference>
<dbReference type="PANTHER" id="PTHR33538:SF2">
    <property type="entry name" value="PROTEIN GAMETE EXPRESSED 1"/>
    <property type="match status" value="1"/>
</dbReference>
<feature type="coiled-coil region" evidence="1">
    <location>
        <begin position="219"/>
        <end position="246"/>
    </location>
</feature>